<dbReference type="CDD" id="cd00304">
    <property type="entry name" value="RT_like"/>
    <property type="match status" value="1"/>
</dbReference>
<dbReference type="OMA" id="EPPRIWK"/>
<evidence type="ECO:0000256" key="1">
    <source>
        <dbReference type="SAM" id="MobiDB-lite"/>
    </source>
</evidence>
<dbReference type="Pfam" id="PF26215">
    <property type="entry name" value="HTH_animal"/>
    <property type="match status" value="1"/>
</dbReference>
<gene>
    <name evidence="4" type="primary">LOC110982312</name>
</gene>
<dbReference type="InterPro" id="IPR058912">
    <property type="entry name" value="HTH_animal"/>
</dbReference>
<dbReference type="Proteomes" id="UP000694845">
    <property type="component" value="Unplaced"/>
</dbReference>
<evidence type="ECO:0000313" key="4">
    <source>
        <dbReference type="RefSeq" id="XP_022096337.1"/>
    </source>
</evidence>
<organism evidence="3 4">
    <name type="scientific">Acanthaster planci</name>
    <name type="common">Crown-of-thorns starfish</name>
    <dbReference type="NCBI Taxonomy" id="133434"/>
    <lineage>
        <taxon>Eukaryota</taxon>
        <taxon>Metazoa</taxon>
        <taxon>Echinodermata</taxon>
        <taxon>Eleutherozoa</taxon>
        <taxon>Asterozoa</taxon>
        <taxon>Asteroidea</taxon>
        <taxon>Valvatacea</taxon>
        <taxon>Valvatida</taxon>
        <taxon>Acanthasteridae</taxon>
        <taxon>Acanthaster</taxon>
    </lineage>
</organism>
<feature type="region of interest" description="Disordered" evidence="1">
    <location>
        <begin position="152"/>
        <end position="172"/>
    </location>
</feature>
<dbReference type="PANTHER" id="PTHR21301:SF11">
    <property type="entry name" value="GIY-YIG DOMAIN-CONTAINING PROTEIN"/>
    <property type="match status" value="1"/>
</dbReference>
<evidence type="ECO:0000259" key="2">
    <source>
        <dbReference type="PROSITE" id="PS50878"/>
    </source>
</evidence>
<dbReference type="OrthoDB" id="6782675at2759"/>
<dbReference type="PANTHER" id="PTHR21301">
    <property type="entry name" value="REVERSE TRANSCRIPTASE"/>
    <property type="match status" value="1"/>
</dbReference>
<accession>A0A8B7YUF6</accession>
<feature type="domain" description="Reverse transcriptase" evidence="2">
    <location>
        <begin position="1"/>
        <end position="96"/>
    </location>
</feature>
<dbReference type="GeneID" id="110982312"/>
<reference evidence="4" key="1">
    <citation type="submission" date="2025-08" db="UniProtKB">
        <authorList>
            <consortium name="RefSeq"/>
        </authorList>
    </citation>
    <scope>IDENTIFICATION</scope>
</reference>
<name>A0A8B7YUF6_ACAPL</name>
<dbReference type="AlphaFoldDB" id="A0A8B7YUF6"/>
<keyword evidence="3" id="KW-1185">Reference proteome</keyword>
<dbReference type="KEGG" id="aplc:110982312"/>
<dbReference type="RefSeq" id="XP_022096337.1">
    <property type="nucleotide sequence ID" value="XM_022240645.1"/>
</dbReference>
<protein>
    <submittedName>
        <fullName evidence="4">Uncharacterized protein LOC110982312</fullName>
    </submittedName>
</protein>
<evidence type="ECO:0000313" key="3">
    <source>
        <dbReference type="Proteomes" id="UP000694845"/>
    </source>
</evidence>
<proteinExistence type="predicted"/>
<sequence length="172" mass="19637">MGSPVSAFIANLYMEVFEEEALQRYPPDCPPTVWKRYIDDTFVIALQDQASHLLNHLNSLKPSIRFTIEIEQDRSIAFLDTMVHREPDGSLTGTVYRKPTHTDQYLAFNSHHPESIKWDVAKCLHDRASRLVTRPRCTAAKRNQVTTALMGNGYPTPFIRQSSRSKTSTEAE</sequence>
<dbReference type="PROSITE" id="PS50878">
    <property type="entry name" value="RT_POL"/>
    <property type="match status" value="1"/>
</dbReference>
<dbReference type="InterPro" id="IPR000477">
    <property type="entry name" value="RT_dom"/>
</dbReference>